<dbReference type="Proteomes" id="UP000193380">
    <property type="component" value="Unassembled WGS sequence"/>
</dbReference>
<dbReference type="GO" id="GO:0051959">
    <property type="term" value="F:dynein light intermediate chain binding"/>
    <property type="evidence" value="ECO:0007669"/>
    <property type="project" value="InterPro"/>
</dbReference>
<evidence type="ECO:0000313" key="1">
    <source>
        <dbReference type="EMBL" id="CDQ90047.1"/>
    </source>
</evidence>
<dbReference type="GO" id="GO:0045505">
    <property type="term" value="F:dynein intermediate chain binding"/>
    <property type="evidence" value="ECO:0007669"/>
    <property type="project" value="InterPro"/>
</dbReference>
<accession>A0A060YEU5</accession>
<dbReference type="GO" id="GO:0005858">
    <property type="term" value="C:axonemal dynein complex"/>
    <property type="evidence" value="ECO:0007669"/>
    <property type="project" value="TreeGrafter"/>
</dbReference>
<protein>
    <recommendedName>
        <fullName evidence="3">Dynein heavy chain tail domain-containing protein</fullName>
    </recommendedName>
</protein>
<evidence type="ECO:0008006" key="3">
    <source>
        <dbReference type="Google" id="ProtNLM"/>
    </source>
</evidence>
<dbReference type="STRING" id="8022.A0A060YEU5"/>
<dbReference type="EMBL" id="FR910104">
    <property type="protein sequence ID" value="CDQ90047.1"/>
    <property type="molecule type" value="Genomic_DNA"/>
</dbReference>
<dbReference type="PANTHER" id="PTHR46532:SF11">
    <property type="entry name" value="DYNEIN AXONEMAL HEAVY CHAIN 12"/>
    <property type="match status" value="1"/>
</dbReference>
<organism evidence="1 2">
    <name type="scientific">Oncorhynchus mykiss</name>
    <name type="common">Rainbow trout</name>
    <name type="synonym">Salmo gairdneri</name>
    <dbReference type="NCBI Taxonomy" id="8022"/>
    <lineage>
        <taxon>Eukaryota</taxon>
        <taxon>Metazoa</taxon>
        <taxon>Chordata</taxon>
        <taxon>Craniata</taxon>
        <taxon>Vertebrata</taxon>
        <taxon>Euteleostomi</taxon>
        <taxon>Actinopterygii</taxon>
        <taxon>Neopterygii</taxon>
        <taxon>Teleostei</taxon>
        <taxon>Protacanthopterygii</taxon>
        <taxon>Salmoniformes</taxon>
        <taxon>Salmonidae</taxon>
        <taxon>Salmoninae</taxon>
        <taxon>Oncorhynchus</taxon>
    </lineage>
</organism>
<name>A0A060YEU5_ONCMY</name>
<dbReference type="PANTHER" id="PTHR46532">
    <property type="entry name" value="MALE FERTILITY FACTOR KL5"/>
    <property type="match status" value="1"/>
</dbReference>
<dbReference type="GO" id="GO:0007018">
    <property type="term" value="P:microtubule-based movement"/>
    <property type="evidence" value="ECO:0007669"/>
    <property type="project" value="InterPro"/>
</dbReference>
<dbReference type="AlphaFoldDB" id="A0A060YEU5"/>
<dbReference type="PaxDb" id="8022-A0A060YEU5"/>
<reference evidence="1" key="2">
    <citation type="submission" date="2014-03" db="EMBL/GenBank/DDBJ databases">
        <authorList>
            <person name="Genoscope - CEA"/>
        </authorList>
    </citation>
    <scope>NUCLEOTIDE SEQUENCE</scope>
</reference>
<reference evidence="1" key="1">
    <citation type="journal article" date="2014" name="Nat. Commun.">
        <title>The rainbow trout genome provides novel insights into evolution after whole-genome duplication in vertebrates.</title>
        <authorList>
            <person name="Berthelot C."/>
            <person name="Brunet F."/>
            <person name="Chalopin D."/>
            <person name="Juanchich A."/>
            <person name="Bernard M."/>
            <person name="Noel B."/>
            <person name="Bento P."/>
            <person name="Da Silva C."/>
            <person name="Labadie K."/>
            <person name="Alberti A."/>
            <person name="Aury J.M."/>
            <person name="Louis A."/>
            <person name="Dehais P."/>
            <person name="Bardou P."/>
            <person name="Montfort J."/>
            <person name="Klopp C."/>
            <person name="Cabau C."/>
            <person name="Gaspin C."/>
            <person name="Thorgaard G.H."/>
            <person name="Boussaha M."/>
            <person name="Quillet E."/>
            <person name="Guyomard R."/>
            <person name="Galiana D."/>
            <person name="Bobe J."/>
            <person name="Volff J.N."/>
            <person name="Genet C."/>
            <person name="Wincker P."/>
            <person name="Jaillon O."/>
            <person name="Roest Crollius H."/>
            <person name="Guiguen Y."/>
        </authorList>
    </citation>
    <scope>NUCLEOTIDE SEQUENCE [LARGE SCALE GENOMIC DNA]</scope>
</reference>
<proteinExistence type="predicted"/>
<evidence type="ECO:0000313" key="2">
    <source>
        <dbReference type="Proteomes" id="UP000193380"/>
    </source>
</evidence>
<dbReference type="InterPro" id="IPR026983">
    <property type="entry name" value="DHC"/>
</dbReference>
<gene>
    <name evidence="1" type="ORF">GSONMT00021549001</name>
</gene>
<feature type="non-terminal residue" evidence="1">
    <location>
        <position position="1"/>
    </location>
</feature>
<sequence>SSPPSPLLSSPLLSSVLRSYVLVLVLVLSSPLLYLSSPLLRLSSPLLASPLLASPLLSSKLTITHLTSSPLPIRSSSSWMTNLAISRQCGLISELLLVRVDGKTVYRDLEFEGDQQAHQQAQLQRLHSAHQDIVAIMSRVYETFRTDGPEVQQHWVVYTEKMDGLVEEALRLNIKWSLQELSKAINGDSKTSPNPLFRVQVVLRHEGPGATSQVEFSPTLQKLAQIVNNISCQLIGTISVFKRLPDLLTRRHSQRKPVRCIIEQDEEIGKIQAAVAAGMTANAGHLQAYLKTWDKHREIWEINKDPFIRRYQRLNPPVSSFDADIARFDPLTASEL</sequence>